<name>A0A124IVW9_9BACL</name>
<dbReference type="EMBL" id="LPVJ01000048">
    <property type="protein sequence ID" value="KUO95539.1"/>
    <property type="molecule type" value="Genomic_DNA"/>
</dbReference>
<comment type="caution">
    <text evidence="3">The sequence shown here is derived from an EMBL/GenBank/DDBJ whole genome shotgun (WGS) entry which is preliminary data.</text>
</comment>
<evidence type="ECO:0000256" key="1">
    <source>
        <dbReference type="ARBA" id="ARBA00022603"/>
    </source>
</evidence>
<reference evidence="3 4" key="1">
    <citation type="submission" date="2015-12" db="EMBL/GenBank/DDBJ databases">
        <title>Draft genome sequence of Acidibacillus ferrooxidans ITV001, isolated from a chalcopyrite acid mine drainage site in Brazil.</title>
        <authorList>
            <person name="Dall'Agnol H."/>
            <person name="Nancucheo I."/>
            <person name="Johnson B."/>
            <person name="Oliveira R."/>
            <person name="Leite L."/>
            <person name="Pylro V."/>
            <person name="Nunes G.L."/>
            <person name="Tzotzos G."/>
            <person name="Fernandes G.R."/>
            <person name="Dutra J."/>
            <person name="Orellana S.C."/>
            <person name="Oliveira G."/>
        </authorList>
    </citation>
    <scope>NUCLEOTIDE SEQUENCE [LARGE SCALE GENOMIC DNA]</scope>
    <source>
        <strain evidence="4">ITV01</strain>
    </source>
</reference>
<accession>A0A124IVW9</accession>
<dbReference type="SUPFAM" id="SSF53335">
    <property type="entry name" value="S-adenosyl-L-methionine-dependent methyltransferases"/>
    <property type="match status" value="1"/>
</dbReference>
<dbReference type="AlphaFoldDB" id="A0A124IVW9"/>
<keyword evidence="2" id="KW-0808">Transferase</keyword>
<evidence type="ECO:0000313" key="3">
    <source>
        <dbReference type="EMBL" id="KUO95539.1"/>
    </source>
</evidence>
<proteinExistence type="predicted"/>
<dbReference type="PANTHER" id="PTHR12049">
    <property type="entry name" value="PROTEIN ARGININE METHYLTRANSFERASE NDUFAF7, MITOCHONDRIAL"/>
    <property type="match status" value="1"/>
</dbReference>
<dbReference type="OrthoDB" id="9794208at2"/>
<dbReference type="Gene3D" id="3.40.50.12710">
    <property type="match status" value="1"/>
</dbReference>
<sequence length="378" mass="41653">MKSVPFSDFMNNALYGESGYYMTDRNRFGRSGDFYTSAQVSPIFGRLLALYLLKGAPSGEPLSLVEMGCGDGDLAVSLLLGFIALSDRTQKIRYAGIDRSSVAIARTQERLKSALTVQCSGDRVEWLTCTSVDELMARDSTFRGAFLIGNEVLDALPCERLEVDLAKIPDKFANDSNVFVSRTVREGRVIENHCGDGKSFAMTYTVQPHLNASAYAEAHVFPLVQSGHLSIEGVHQFEAPIFYRPFLQSIVNTLAPRTMILLDYGGETVDVIGDDRPHGSLRGYLKHQLVSPLFSPGNVDITYDVDFSHVCEILEGMGYFVEPLMRQGPFLMGIISNLDDASRVIEEGEYAALKHLVMPGGLGDRFVVCVAHRDKPTV</sequence>
<dbReference type="GO" id="GO:0035243">
    <property type="term" value="F:protein-arginine omega-N symmetric methyltransferase activity"/>
    <property type="evidence" value="ECO:0007669"/>
    <property type="project" value="TreeGrafter"/>
</dbReference>
<dbReference type="GO" id="GO:0032259">
    <property type="term" value="P:methylation"/>
    <property type="evidence" value="ECO:0007669"/>
    <property type="project" value="UniProtKB-KW"/>
</dbReference>
<protein>
    <recommendedName>
        <fullName evidence="5">Methyltransferase domain-containing protein</fullName>
    </recommendedName>
</protein>
<dbReference type="InterPro" id="IPR029063">
    <property type="entry name" value="SAM-dependent_MTases_sf"/>
</dbReference>
<evidence type="ECO:0000256" key="2">
    <source>
        <dbReference type="ARBA" id="ARBA00022679"/>
    </source>
</evidence>
<evidence type="ECO:0000313" key="4">
    <source>
        <dbReference type="Proteomes" id="UP000053557"/>
    </source>
</evidence>
<gene>
    <name evidence="3" type="ORF">ATW55_06530</name>
</gene>
<dbReference type="Pfam" id="PF02636">
    <property type="entry name" value="Methyltransf_28"/>
    <property type="match status" value="1"/>
</dbReference>
<dbReference type="Proteomes" id="UP000053557">
    <property type="component" value="Unassembled WGS sequence"/>
</dbReference>
<keyword evidence="1" id="KW-0489">Methyltransferase</keyword>
<dbReference type="PANTHER" id="PTHR12049:SF7">
    <property type="entry name" value="PROTEIN ARGININE METHYLTRANSFERASE NDUFAF7, MITOCHONDRIAL"/>
    <property type="match status" value="1"/>
</dbReference>
<dbReference type="RefSeq" id="WP_067716668.1">
    <property type="nucleotide sequence ID" value="NZ_LPVJ01000048.1"/>
</dbReference>
<keyword evidence="4" id="KW-1185">Reference proteome</keyword>
<dbReference type="InterPro" id="IPR038375">
    <property type="entry name" value="NDUFAF7_sf"/>
</dbReference>
<evidence type="ECO:0008006" key="5">
    <source>
        <dbReference type="Google" id="ProtNLM"/>
    </source>
</evidence>
<dbReference type="InterPro" id="IPR003788">
    <property type="entry name" value="NDUFAF7"/>
</dbReference>
<organism evidence="3 4">
    <name type="scientific">Ferroacidibacillus organovorans</name>
    <dbReference type="NCBI Taxonomy" id="1765683"/>
    <lineage>
        <taxon>Bacteria</taxon>
        <taxon>Bacillati</taxon>
        <taxon>Bacillota</taxon>
        <taxon>Bacilli</taxon>
        <taxon>Bacillales</taxon>
        <taxon>Alicyclobacillaceae</taxon>
        <taxon>Ferroacidibacillus</taxon>
    </lineage>
</organism>